<evidence type="ECO:0000259" key="14">
    <source>
        <dbReference type="Pfam" id="PF03007"/>
    </source>
</evidence>
<evidence type="ECO:0000256" key="12">
    <source>
        <dbReference type="SAM" id="MobiDB-lite"/>
    </source>
</evidence>
<keyword evidence="13" id="KW-0812">Transmembrane</keyword>
<evidence type="ECO:0000256" key="4">
    <source>
        <dbReference type="ARBA" id="ARBA00013244"/>
    </source>
</evidence>
<feature type="domain" description="O-acyltransferase WSD1 C-terminal" evidence="15">
    <location>
        <begin position="322"/>
        <end position="472"/>
    </location>
</feature>
<evidence type="ECO:0000313" key="16">
    <source>
        <dbReference type="EMBL" id="MBE7324083.1"/>
    </source>
</evidence>
<feature type="transmembrane region" description="Helical" evidence="13">
    <location>
        <begin position="181"/>
        <end position="201"/>
    </location>
</feature>
<evidence type="ECO:0000256" key="6">
    <source>
        <dbReference type="ARBA" id="ARBA00022679"/>
    </source>
</evidence>
<dbReference type="InterPro" id="IPR023213">
    <property type="entry name" value="CAT-like_dom_sf"/>
</dbReference>
<keyword evidence="17" id="KW-1185">Reference proteome</keyword>
<evidence type="ECO:0000256" key="5">
    <source>
        <dbReference type="ARBA" id="ARBA00022516"/>
    </source>
</evidence>
<comment type="pathway">
    <text evidence="2">Lipid metabolism.</text>
</comment>
<proteinExistence type="inferred from homology"/>
<dbReference type="SUPFAM" id="SSF52777">
    <property type="entry name" value="CoA-dependent acyltransferases"/>
    <property type="match status" value="1"/>
</dbReference>
<reference evidence="16 17" key="1">
    <citation type="submission" date="2020-10" db="EMBL/GenBank/DDBJ databases">
        <title>Nocardioides sp. isolated from sludge.</title>
        <authorList>
            <person name="Zhang X."/>
        </authorList>
    </citation>
    <scope>NUCLEOTIDE SEQUENCE [LARGE SCALE GENOMIC DNA]</scope>
    <source>
        <strain evidence="16 17">Y6</strain>
    </source>
</reference>
<dbReference type="EMBL" id="JADCSA010000004">
    <property type="protein sequence ID" value="MBE7324083.1"/>
    <property type="molecule type" value="Genomic_DNA"/>
</dbReference>
<dbReference type="InterPro" id="IPR014292">
    <property type="entry name" value="Acyl_transf_WS/DGAT"/>
</dbReference>
<keyword evidence="8 11" id="KW-0443">Lipid metabolism</keyword>
<evidence type="ECO:0000313" key="17">
    <source>
        <dbReference type="Proteomes" id="UP000756387"/>
    </source>
</evidence>
<keyword evidence="6 11" id="KW-0808">Transferase</keyword>
<dbReference type="Proteomes" id="UP000756387">
    <property type="component" value="Unassembled WGS sequence"/>
</dbReference>
<dbReference type="Gene3D" id="3.30.559.10">
    <property type="entry name" value="Chloramphenicol acetyltransferase-like domain"/>
    <property type="match status" value="1"/>
</dbReference>
<dbReference type="InterPro" id="IPR004255">
    <property type="entry name" value="O-acyltransferase_WSD1_N"/>
</dbReference>
<evidence type="ECO:0000256" key="13">
    <source>
        <dbReference type="SAM" id="Phobius"/>
    </source>
</evidence>
<comment type="catalytic activity">
    <reaction evidence="10 11">
        <text>an acyl-CoA + a 1,2-diacyl-sn-glycerol = a triacyl-sn-glycerol + CoA</text>
        <dbReference type="Rhea" id="RHEA:10868"/>
        <dbReference type="ChEBI" id="CHEBI:17815"/>
        <dbReference type="ChEBI" id="CHEBI:57287"/>
        <dbReference type="ChEBI" id="CHEBI:58342"/>
        <dbReference type="ChEBI" id="CHEBI:64615"/>
        <dbReference type="EC" id="2.3.1.20"/>
    </reaction>
</comment>
<keyword evidence="13" id="KW-0472">Membrane</keyword>
<organism evidence="16 17">
    <name type="scientific">Nocardioides malaquae</name>
    <dbReference type="NCBI Taxonomy" id="2773426"/>
    <lineage>
        <taxon>Bacteria</taxon>
        <taxon>Bacillati</taxon>
        <taxon>Actinomycetota</taxon>
        <taxon>Actinomycetes</taxon>
        <taxon>Propionibacteriales</taxon>
        <taxon>Nocardioidaceae</taxon>
        <taxon>Nocardioides</taxon>
    </lineage>
</organism>
<gene>
    <name evidence="16" type="ORF">IEQ44_05415</name>
</gene>
<sequence>MHRLSGEDAGFLLMDRPGQPMNSMAIGVLTGEHATLTLDVVRAHLAARLDELPSWRWRIVPVPGHLHHPVAVRDADFDLDAHVREVEVAGGQRELEAWFAALAEEHLPTDRPLWQVWLVTGLDDGDQALVVKYHHALADGVAAITTLSRVFSDLPLEPPAAEPGAGPGAWRPERSPRGPRLVLAALWAWLVALVALPALLARTVGAVRRVRAERERQEQELAERGGAPLPEGSGDAPRTSLNVAPSAPTAGRRVYARAALELADLKTVKEAAGVTLNDAVMGVVAGACVRLLAGRGETPDRPLLTTVPMAAEPPGAPVRQFGNRFWAYTAPLATDVVDPWERLQRIAQVSAAGKQRLQALGVDLVPAWLDVIPPGLARRGVEGSLERLSDVDADVDASILVSNVRGPSQPWSIGGRVFSDLHLDGPPSNGVGCNVMVWSYGERMLLGILAYADALPDPGELVRALEESCAELVAAARASSGVGAVADRRRE</sequence>
<evidence type="ECO:0000256" key="3">
    <source>
        <dbReference type="ARBA" id="ARBA00009587"/>
    </source>
</evidence>
<dbReference type="PANTHER" id="PTHR31650">
    <property type="entry name" value="O-ACYLTRANSFERASE (WSD1-LIKE) FAMILY PROTEIN"/>
    <property type="match status" value="1"/>
</dbReference>
<dbReference type="NCBIfam" id="TIGR02946">
    <property type="entry name" value="acyl_WS_DGAT"/>
    <property type="match status" value="1"/>
</dbReference>
<protein>
    <recommendedName>
        <fullName evidence="4 11">Diacylglycerol O-acyltransferase</fullName>
        <ecNumber evidence="4 11">2.3.1.20</ecNumber>
    </recommendedName>
</protein>
<feature type="region of interest" description="Disordered" evidence="12">
    <location>
        <begin position="218"/>
        <end position="247"/>
    </location>
</feature>
<dbReference type="Pfam" id="PF03007">
    <property type="entry name" value="WS_DGAT_cat"/>
    <property type="match status" value="1"/>
</dbReference>
<dbReference type="InterPro" id="IPR009721">
    <property type="entry name" value="O-acyltransferase_WSD1_C"/>
</dbReference>
<dbReference type="Pfam" id="PF06974">
    <property type="entry name" value="WS_DGAT_C"/>
    <property type="match status" value="1"/>
</dbReference>
<evidence type="ECO:0000256" key="9">
    <source>
        <dbReference type="ARBA" id="ARBA00023315"/>
    </source>
</evidence>
<name>A0ABR9RR84_9ACTN</name>
<dbReference type="EC" id="2.3.1.20" evidence="4 11"/>
<comment type="similarity">
    <text evidence="3 11">Belongs to the long-chain O-acyltransferase family.</text>
</comment>
<evidence type="ECO:0000259" key="15">
    <source>
        <dbReference type="Pfam" id="PF06974"/>
    </source>
</evidence>
<dbReference type="InterPro" id="IPR045034">
    <property type="entry name" value="O-acyltransferase_WSD1-like"/>
</dbReference>
<evidence type="ECO:0000256" key="11">
    <source>
        <dbReference type="RuleBase" id="RU361241"/>
    </source>
</evidence>
<keyword evidence="7 11" id="KW-0319">Glycerol metabolism</keyword>
<evidence type="ECO:0000256" key="10">
    <source>
        <dbReference type="ARBA" id="ARBA00048109"/>
    </source>
</evidence>
<evidence type="ECO:0000256" key="7">
    <source>
        <dbReference type="ARBA" id="ARBA00022798"/>
    </source>
</evidence>
<dbReference type="RefSeq" id="WP_193637421.1">
    <property type="nucleotide sequence ID" value="NZ_JADCSA010000004.1"/>
</dbReference>
<evidence type="ECO:0000256" key="8">
    <source>
        <dbReference type="ARBA" id="ARBA00023098"/>
    </source>
</evidence>
<comment type="pathway">
    <text evidence="1 11">Glycerolipid metabolism; triacylglycerol biosynthesis.</text>
</comment>
<evidence type="ECO:0000256" key="2">
    <source>
        <dbReference type="ARBA" id="ARBA00005189"/>
    </source>
</evidence>
<evidence type="ECO:0000256" key="1">
    <source>
        <dbReference type="ARBA" id="ARBA00004771"/>
    </source>
</evidence>
<accession>A0ABR9RR84</accession>
<feature type="domain" description="O-acyltransferase WSD1-like N-terminal" evidence="14">
    <location>
        <begin position="4"/>
        <end position="280"/>
    </location>
</feature>
<keyword evidence="13" id="KW-1133">Transmembrane helix</keyword>
<keyword evidence="9 11" id="KW-0012">Acyltransferase</keyword>
<dbReference type="PANTHER" id="PTHR31650:SF1">
    <property type="entry name" value="WAX ESTER SYNTHASE_DIACYLGLYCEROL ACYLTRANSFERASE 4-RELATED"/>
    <property type="match status" value="1"/>
</dbReference>
<comment type="caution">
    <text evidence="16">The sequence shown here is derived from an EMBL/GenBank/DDBJ whole genome shotgun (WGS) entry which is preliminary data.</text>
</comment>
<keyword evidence="5 11" id="KW-0444">Lipid biosynthesis</keyword>